<dbReference type="AlphaFoldDB" id="A0A7G8BG76"/>
<dbReference type="InterPro" id="IPR015996">
    <property type="entry name" value="UCP028451"/>
</dbReference>
<dbReference type="PANTHER" id="PTHR36452">
    <property type="entry name" value="CHROMOSOME 12, WHOLE GENOME SHOTGUN SEQUENCE"/>
    <property type="match status" value="1"/>
</dbReference>
<evidence type="ECO:0000313" key="1">
    <source>
        <dbReference type="EMBL" id="QNI31546.1"/>
    </source>
</evidence>
<dbReference type="RefSeq" id="WP_186742275.1">
    <property type="nucleotide sequence ID" value="NZ_CP060394.1"/>
</dbReference>
<keyword evidence="2" id="KW-1185">Reference proteome</keyword>
<accession>A0A7G8BG76</accession>
<dbReference type="PANTHER" id="PTHR36452:SF1">
    <property type="entry name" value="DUF2461 DOMAIN-CONTAINING PROTEIN"/>
    <property type="match status" value="1"/>
</dbReference>
<dbReference type="Proteomes" id="UP000515312">
    <property type="component" value="Chromosome"/>
</dbReference>
<organism evidence="1 2">
    <name type="scientific">Alloacidobacterium dinghuense</name>
    <dbReference type="NCBI Taxonomy" id="2763107"/>
    <lineage>
        <taxon>Bacteria</taxon>
        <taxon>Pseudomonadati</taxon>
        <taxon>Acidobacteriota</taxon>
        <taxon>Terriglobia</taxon>
        <taxon>Terriglobales</taxon>
        <taxon>Acidobacteriaceae</taxon>
        <taxon>Alloacidobacterium</taxon>
    </lineage>
</organism>
<reference evidence="1 2" key="1">
    <citation type="submission" date="2020-08" db="EMBL/GenBank/DDBJ databases">
        <title>Edaphobacter telluris sp. nov. and Acidobacterium dinghuensis sp. nov., two acidobacteria isolated from forest soil.</title>
        <authorList>
            <person name="Fu J."/>
            <person name="Qiu L."/>
        </authorList>
    </citation>
    <scope>NUCLEOTIDE SEQUENCE [LARGE SCALE GENOMIC DNA]</scope>
    <source>
        <strain evidence="1">4Y35</strain>
    </source>
</reference>
<protein>
    <submittedName>
        <fullName evidence="1">DUF2461 domain-containing protein</fullName>
    </submittedName>
</protein>
<gene>
    <name evidence="1" type="ORF">H7849_21120</name>
</gene>
<dbReference type="KEGG" id="adin:H7849_21120"/>
<dbReference type="InterPro" id="IPR012808">
    <property type="entry name" value="CHP02453"/>
</dbReference>
<sequence>MPKTSFKTAQQEVQPYFRPEAVKFLRGLKRNNNREWFEARRAVFERELKKPMLAVIERVTDAMTEFAPAHVRPAQKSMMRIYRDTRFFADKTPYKTHVSAWWTRTGVEKTSGGGYYFHFSPTEVVIAAGIYMPEREQLLAIRLQLLDEHAEFRRLLNGKKLRQVMDLDLDTAALTRPPKGFSPDHPGIDLIKQQQWGVLARLPAEAALSEGLVSEIVTRFRLAAPIVDFLNRPFVQETEKKRQYIFKLV</sequence>
<dbReference type="Pfam" id="PF09365">
    <property type="entry name" value="DUF2461"/>
    <property type="match status" value="1"/>
</dbReference>
<proteinExistence type="predicted"/>
<evidence type="ECO:0000313" key="2">
    <source>
        <dbReference type="Proteomes" id="UP000515312"/>
    </source>
</evidence>
<dbReference type="EMBL" id="CP060394">
    <property type="protein sequence ID" value="QNI31546.1"/>
    <property type="molecule type" value="Genomic_DNA"/>
</dbReference>
<name>A0A7G8BG76_9BACT</name>
<dbReference type="NCBIfam" id="TIGR02453">
    <property type="entry name" value="TIGR02453 family protein"/>
    <property type="match status" value="1"/>
</dbReference>
<dbReference type="PIRSF" id="PIRSF028451">
    <property type="entry name" value="UCP028451"/>
    <property type="match status" value="1"/>
</dbReference>